<organism evidence="1 2">
    <name type="scientific">Sphingobium jiangsuense</name>
    <dbReference type="NCBI Taxonomy" id="870476"/>
    <lineage>
        <taxon>Bacteria</taxon>
        <taxon>Pseudomonadati</taxon>
        <taxon>Pseudomonadota</taxon>
        <taxon>Alphaproteobacteria</taxon>
        <taxon>Sphingomonadales</taxon>
        <taxon>Sphingomonadaceae</taxon>
        <taxon>Sphingobium</taxon>
    </lineage>
</organism>
<dbReference type="RefSeq" id="WP_284277154.1">
    <property type="nucleotide sequence ID" value="NZ_BSPS01000015.1"/>
</dbReference>
<name>A0A7W6BHW4_9SPHN</name>
<dbReference type="Proteomes" id="UP000571950">
    <property type="component" value="Unassembled WGS sequence"/>
</dbReference>
<accession>A0A7W6BHW4</accession>
<dbReference type="AlphaFoldDB" id="A0A7W6BHW4"/>
<dbReference type="InterPro" id="IPR009964">
    <property type="entry name" value="DUF1491"/>
</dbReference>
<proteinExistence type="predicted"/>
<sequence length="113" mass="12590">MSARLTSQMLAQALIRRTQAEGGFAAVLHRGDSISGAILLSCPDSDHRPRLFERVPDLSRGYDILPVAQPHWGDEEAITQYIERRRRSDPDLWVIELDVPNGERLAAAILTGD</sequence>
<comment type="caution">
    <text evidence="1">The sequence shown here is derived from an EMBL/GenBank/DDBJ whole genome shotgun (WGS) entry which is preliminary data.</text>
</comment>
<evidence type="ECO:0000313" key="1">
    <source>
        <dbReference type="EMBL" id="MBB3927305.1"/>
    </source>
</evidence>
<dbReference type="Gene3D" id="3.40.1530.20">
    <property type="entry name" value="Protein of unknown function (DUF1491)"/>
    <property type="match status" value="1"/>
</dbReference>
<keyword evidence="2" id="KW-1185">Reference proteome</keyword>
<dbReference type="EMBL" id="JACIDT010000011">
    <property type="protein sequence ID" value="MBB3927305.1"/>
    <property type="molecule type" value="Genomic_DNA"/>
</dbReference>
<evidence type="ECO:0008006" key="3">
    <source>
        <dbReference type="Google" id="ProtNLM"/>
    </source>
</evidence>
<gene>
    <name evidence="1" type="ORF">GGR43_003034</name>
</gene>
<protein>
    <recommendedName>
        <fullName evidence="3">DUF1491 family protein</fullName>
    </recommendedName>
</protein>
<dbReference type="Pfam" id="PF07372">
    <property type="entry name" value="DUF1491"/>
    <property type="match status" value="1"/>
</dbReference>
<reference evidence="1 2" key="1">
    <citation type="submission" date="2020-08" db="EMBL/GenBank/DDBJ databases">
        <title>Genomic Encyclopedia of Type Strains, Phase IV (KMG-IV): sequencing the most valuable type-strain genomes for metagenomic binning, comparative biology and taxonomic classification.</title>
        <authorList>
            <person name="Goeker M."/>
        </authorList>
    </citation>
    <scope>NUCLEOTIDE SEQUENCE [LARGE SCALE GENOMIC DNA]</scope>
    <source>
        <strain evidence="1 2">DSM 26189</strain>
    </source>
</reference>
<evidence type="ECO:0000313" key="2">
    <source>
        <dbReference type="Proteomes" id="UP000571950"/>
    </source>
</evidence>